<dbReference type="EMBL" id="PPTP01000004">
    <property type="protein sequence ID" value="RDB55709.1"/>
    <property type="molecule type" value="Genomic_DNA"/>
</dbReference>
<comment type="caution">
    <text evidence="1">The sequence shown here is derived from an EMBL/GenBank/DDBJ whole genome shotgun (WGS) entry which is preliminary data.</text>
</comment>
<name>A0A369LAG7_9ACTN</name>
<evidence type="ECO:0000313" key="2">
    <source>
        <dbReference type="Proteomes" id="UP000253792"/>
    </source>
</evidence>
<accession>A0A369LAG7</accession>
<dbReference type="Proteomes" id="UP000253792">
    <property type="component" value="Unassembled WGS sequence"/>
</dbReference>
<dbReference type="InterPro" id="IPR030489">
    <property type="entry name" value="TR_Rrf2-type_CS"/>
</dbReference>
<dbReference type="PROSITE" id="PS51197">
    <property type="entry name" value="HTH_RRF2_2"/>
    <property type="match status" value="1"/>
</dbReference>
<dbReference type="RefSeq" id="WP_052297739.1">
    <property type="nucleotide sequence ID" value="NZ_CABKQR010000002.1"/>
</dbReference>
<dbReference type="Pfam" id="PF02082">
    <property type="entry name" value="Rrf2"/>
    <property type="match status" value="1"/>
</dbReference>
<dbReference type="AlphaFoldDB" id="A0A369LAG7"/>
<dbReference type="STRING" id="1034345.GCA_000236865_00698"/>
<dbReference type="InterPro" id="IPR000944">
    <property type="entry name" value="Tscrpt_reg_Rrf2"/>
</dbReference>
<proteinExistence type="predicted"/>
<keyword evidence="2" id="KW-1185">Reference proteome</keyword>
<dbReference type="GO" id="GO:0003700">
    <property type="term" value="F:DNA-binding transcription factor activity"/>
    <property type="evidence" value="ECO:0007669"/>
    <property type="project" value="TreeGrafter"/>
</dbReference>
<gene>
    <name evidence="1" type="ORF">C1880_05700</name>
</gene>
<reference evidence="1 2" key="1">
    <citation type="journal article" date="2018" name="Elife">
        <title>Discovery and characterization of a prevalent human gut bacterial enzyme sufficient for the inactivation of a family of plant toxins.</title>
        <authorList>
            <person name="Koppel N."/>
            <person name="Bisanz J.E."/>
            <person name="Pandelia M.E."/>
            <person name="Turnbaugh P.J."/>
            <person name="Balskus E.P."/>
        </authorList>
    </citation>
    <scope>NUCLEOTIDE SEQUENCE [LARGE SCALE GENOMIC DNA]</scope>
    <source>
        <strain evidence="2">anaerobia AP69FAA</strain>
    </source>
</reference>
<dbReference type="PANTHER" id="PTHR33221">
    <property type="entry name" value="WINGED HELIX-TURN-HELIX TRANSCRIPTIONAL REGULATOR, RRF2 FAMILY"/>
    <property type="match status" value="1"/>
</dbReference>
<dbReference type="NCBIfam" id="TIGR00738">
    <property type="entry name" value="rrf2_super"/>
    <property type="match status" value="1"/>
</dbReference>
<dbReference type="Gene3D" id="1.10.10.10">
    <property type="entry name" value="Winged helix-like DNA-binding domain superfamily/Winged helix DNA-binding domain"/>
    <property type="match status" value="1"/>
</dbReference>
<sequence length="148" mass="16358">MHFKASVEYGMRAVLYLAEKGSICSSREVADEMSIPRDYLIQLAQLLRNAGIVHARPGKNGGYSLAKDASEISMLDIFNALQNDRLRAERKEAEDASDLLQDITAACSAVEREMEEYMSSITLQNMIERIHGKESDTASGSTRSQTPA</sequence>
<dbReference type="SUPFAM" id="SSF46785">
    <property type="entry name" value="Winged helix' DNA-binding domain"/>
    <property type="match status" value="1"/>
</dbReference>
<dbReference type="PANTHER" id="PTHR33221:SF13">
    <property type="entry name" value="TRANSCRIPTIONAL REGULATOR-RELATED"/>
    <property type="match status" value="1"/>
</dbReference>
<organism evidence="1 2">
    <name type="scientific">Senegalimassilia anaerobia</name>
    <dbReference type="NCBI Taxonomy" id="1473216"/>
    <lineage>
        <taxon>Bacteria</taxon>
        <taxon>Bacillati</taxon>
        <taxon>Actinomycetota</taxon>
        <taxon>Coriobacteriia</taxon>
        <taxon>Coriobacteriales</taxon>
        <taxon>Coriobacteriaceae</taxon>
        <taxon>Senegalimassilia</taxon>
    </lineage>
</organism>
<protein>
    <submittedName>
        <fullName evidence="1">Rrf2 family transcriptional regulator</fullName>
    </submittedName>
</protein>
<dbReference type="InterPro" id="IPR036388">
    <property type="entry name" value="WH-like_DNA-bd_sf"/>
</dbReference>
<dbReference type="InterPro" id="IPR036390">
    <property type="entry name" value="WH_DNA-bd_sf"/>
</dbReference>
<evidence type="ECO:0000313" key="1">
    <source>
        <dbReference type="EMBL" id="RDB55709.1"/>
    </source>
</evidence>
<dbReference type="PROSITE" id="PS01332">
    <property type="entry name" value="HTH_RRF2_1"/>
    <property type="match status" value="1"/>
</dbReference>
<dbReference type="GO" id="GO:0005829">
    <property type="term" value="C:cytosol"/>
    <property type="evidence" value="ECO:0007669"/>
    <property type="project" value="TreeGrafter"/>
</dbReference>